<gene>
    <name evidence="4" type="ORF">I6U48_09450</name>
</gene>
<dbReference type="InterPro" id="IPR025582">
    <property type="entry name" value="YARHG_dom"/>
</dbReference>
<feature type="region of interest" description="Disordered" evidence="1">
    <location>
        <begin position="137"/>
        <end position="161"/>
    </location>
</feature>
<feature type="compositionally biased region" description="Low complexity" evidence="1">
    <location>
        <begin position="148"/>
        <end position="161"/>
    </location>
</feature>
<dbReference type="PANTHER" id="PTHR40038:SF1">
    <property type="entry name" value="MEMBRANE-ASSOCIATED PROTEIN TCAA"/>
    <property type="match status" value="1"/>
</dbReference>
<accession>A0A949TYC1</accession>
<protein>
    <submittedName>
        <fullName evidence="4">YARHG domain-containing protein</fullName>
    </submittedName>
</protein>
<dbReference type="Proteomes" id="UP000694308">
    <property type="component" value="Unassembled WGS sequence"/>
</dbReference>
<feature type="compositionally biased region" description="Polar residues" evidence="1">
    <location>
        <begin position="137"/>
        <end position="147"/>
    </location>
</feature>
<dbReference type="RefSeq" id="WP_218320165.1">
    <property type="nucleotide sequence ID" value="NZ_JAEEGC010000038.1"/>
</dbReference>
<keyword evidence="5" id="KW-1185">Reference proteome</keyword>
<evidence type="ECO:0000313" key="5">
    <source>
        <dbReference type="Proteomes" id="UP000694308"/>
    </source>
</evidence>
<reference evidence="4" key="1">
    <citation type="submission" date="2020-12" db="EMBL/GenBank/DDBJ databases">
        <title>Clostridium thailandense sp. nov., a novel acetogenic bacterium isolated from peat land soil in Thailand.</title>
        <authorList>
            <person name="Chaikitkaew S."/>
            <person name="Birkeland N.K."/>
        </authorList>
    </citation>
    <scope>NUCLEOTIDE SEQUENCE</scope>
    <source>
        <strain evidence="4">PL3</strain>
    </source>
</reference>
<dbReference type="EMBL" id="JAEEGC010000038">
    <property type="protein sequence ID" value="MBV7273133.1"/>
    <property type="molecule type" value="Genomic_DNA"/>
</dbReference>
<proteinExistence type="predicted"/>
<sequence>MDKCKKCGTPFDENDKFCSTCGTRRESENIVVEEKTTKNLETATNKTNSDMNSIKECKWNTDRISIPEDKKEKDHFTRNENLQDDSQYYRSEEEERYTEGLRIGKSFYIILGVLFLFSFIGGYIFYVSNNTKSNQNTEIGNNQTVEYNNSNSNKNSNSGNSKAGEYIFPYSNKKPLTAKDVKNMSKEKLALARNEIFARHGYVFEGEPYESYFKGKSWYKPDTKFTGEGKQLSAVERHNIRIIMRAEGLEKNLAPNYDADYKAEDYK</sequence>
<evidence type="ECO:0000259" key="3">
    <source>
        <dbReference type="SMART" id="SM01324"/>
    </source>
</evidence>
<dbReference type="AlphaFoldDB" id="A0A949TYC1"/>
<dbReference type="PANTHER" id="PTHR40038">
    <property type="entry name" value="MEMBRANE-ASSOCIATED PROTEIN TCAA"/>
    <property type="match status" value="1"/>
</dbReference>
<evidence type="ECO:0000256" key="2">
    <source>
        <dbReference type="SAM" id="Phobius"/>
    </source>
</evidence>
<organism evidence="4 5">
    <name type="scientific">Clostridium thailandense</name>
    <dbReference type="NCBI Taxonomy" id="2794346"/>
    <lineage>
        <taxon>Bacteria</taxon>
        <taxon>Bacillati</taxon>
        <taxon>Bacillota</taxon>
        <taxon>Clostridia</taxon>
        <taxon>Eubacteriales</taxon>
        <taxon>Clostridiaceae</taxon>
        <taxon>Clostridium</taxon>
    </lineage>
</organism>
<feature type="region of interest" description="Disordered" evidence="1">
    <location>
        <begin position="70"/>
        <end position="91"/>
    </location>
</feature>
<keyword evidence="2" id="KW-0812">Transmembrane</keyword>
<comment type="caution">
    <text evidence="4">The sequence shown here is derived from an EMBL/GenBank/DDBJ whole genome shotgun (WGS) entry which is preliminary data.</text>
</comment>
<keyword evidence="2" id="KW-1133">Transmembrane helix</keyword>
<keyword evidence="2" id="KW-0472">Membrane</keyword>
<evidence type="ECO:0000256" key="1">
    <source>
        <dbReference type="SAM" id="MobiDB-lite"/>
    </source>
</evidence>
<evidence type="ECO:0000313" key="4">
    <source>
        <dbReference type="EMBL" id="MBV7273133.1"/>
    </source>
</evidence>
<dbReference type="SMART" id="SM01324">
    <property type="entry name" value="YARHG"/>
    <property type="match status" value="1"/>
</dbReference>
<dbReference type="Pfam" id="PF13308">
    <property type="entry name" value="YARHG"/>
    <property type="match status" value="1"/>
</dbReference>
<name>A0A949TYC1_9CLOT</name>
<feature type="domain" description="YARHG" evidence="3">
    <location>
        <begin position="164"/>
        <end position="248"/>
    </location>
</feature>
<feature type="transmembrane region" description="Helical" evidence="2">
    <location>
        <begin position="106"/>
        <end position="126"/>
    </location>
</feature>